<sequence>MKPFALASLLLAFSAPMVAEAAPCLYDMSPLPVTKGIVSRITPTGVMLRDGTTVILPEELLAGVRLAQPLAVRGLVAASTHTVQAFALDGVPPVCPAPAAVTRGPFPGSPGYDHIQN</sequence>
<reference evidence="2" key="4">
    <citation type="submission" date="2023-01" db="EMBL/GenBank/DDBJ databases">
        <title>Draft genome sequence of Gluconobacter cerinus strain NBRC 3267.</title>
        <authorList>
            <person name="Sun Q."/>
            <person name="Mori K."/>
        </authorList>
    </citation>
    <scope>NUCLEOTIDE SEQUENCE</scope>
    <source>
        <strain evidence="2">NBRC 3267</strain>
    </source>
</reference>
<dbReference type="EMBL" id="BSNU01000004">
    <property type="protein sequence ID" value="GLQ63714.1"/>
    <property type="molecule type" value="Genomic_DNA"/>
</dbReference>
<evidence type="ECO:0000313" key="2">
    <source>
        <dbReference type="EMBL" id="GLQ63714.1"/>
    </source>
</evidence>
<reference evidence="5" key="3">
    <citation type="journal article" date="2019" name="Int. J. Syst. Evol. Microbiol.">
        <title>The Global Catalogue of Microorganisms (GCM) 10K type strain sequencing project: providing services to taxonomists for standard genome sequencing and annotation.</title>
        <authorList>
            <consortium name="The Broad Institute Genomics Platform"/>
            <consortium name="The Broad Institute Genome Sequencing Center for Infectious Disease"/>
            <person name="Wu L."/>
            <person name="Ma J."/>
        </authorList>
    </citation>
    <scope>NUCLEOTIDE SEQUENCE [LARGE SCALE GENOMIC DNA]</scope>
    <source>
        <strain evidence="5">NBRC 3267</strain>
    </source>
</reference>
<evidence type="ECO:0000313" key="4">
    <source>
        <dbReference type="Proteomes" id="UP000077786"/>
    </source>
</evidence>
<evidence type="ECO:0000313" key="3">
    <source>
        <dbReference type="EMBL" id="OAJ66789.1"/>
    </source>
</evidence>
<dbReference type="GeneID" id="89650675"/>
<reference evidence="2" key="1">
    <citation type="journal article" date="2014" name="Int. J. Syst. Evol. Microbiol.">
        <title>Complete genome sequence of Corynebacterium casei LMG S-19264T (=DSM 44701T), isolated from a smear-ripened cheese.</title>
        <authorList>
            <consortium name="US DOE Joint Genome Institute (JGI-PGF)"/>
            <person name="Walter F."/>
            <person name="Albersmeier A."/>
            <person name="Kalinowski J."/>
            <person name="Ruckert C."/>
        </authorList>
    </citation>
    <scope>NUCLEOTIDE SEQUENCE</scope>
    <source>
        <strain evidence="2">NBRC 3267</strain>
    </source>
</reference>
<evidence type="ECO:0000256" key="1">
    <source>
        <dbReference type="SAM" id="SignalP"/>
    </source>
</evidence>
<dbReference type="Proteomes" id="UP001156614">
    <property type="component" value="Unassembled WGS sequence"/>
</dbReference>
<accession>A0A1B6VHT8</accession>
<comment type="caution">
    <text evidence="3">The sequence shown here is derived from an EMBL/GenBank/DDBJ whole genome shotgun (WGS) entry which is preliminary data.</text>
</comment>
<keyword evidence="5" id="KW-1185">Reference proteome</keyword>
<organism evidence="3 4">
    <name type="scientific">Gluconobacter cerinus</name>
    <dbReference type="NCBI Taxonomy" id="38307"/>
    <lineage>
        <taxon>Bacteria</taxon>
        <taxon>Pseudomonadati</taxon>
        <taxon>Pseudomonadota</taxon>
        <taxon>Alphaproteobacteria</taxon>
        <taxon>Acetobacterales</taxon>
        <taxon>Acetobacteraceae</taxon>
        <taxon>Gluconobacter</taxon>
    </lineage>
</organism>
<dbReference type="Proteomes" id="UP000077786">
    <property type="component" value="Unassembled WGS sequence"/>
</dbReference>
<gene>
    <name evidence="3" type="ORF">A0123_02523</name>
    <name evidence="2" type="ORF">GCM10007867_25590</name>
</gene>
<dbReference type="RefSeq" id="WP_046901138.1">
    <property type="nucleotide sequence ID" value="NZ_BEWM01000005.1"/>
</dbReference>
<dbReference type="OrthoDB" id="7274549at2"/>
<feature type="chain" id="PRO_5044555843" evidence="1">
    <location>
        <begin position="22"/>
        <end position="117"/>
    </location>
</feature>
<evidence type="ECO:0000313" key="5">
    <source>
        <dbReference type="Proteomes" id="UP001156614"/>
    </source>
</evidence>
<feature type="signal peptide" evidence="1">
    <location>
        <begin position="1"/>
        <end position="21"/>
    </location>
</feature>
<dbReference type="PATRIC" id="fig|38307.3.peg.2631"/>
<name>A0A1B6VHT8_9PROT</name>
<dbReference type="AlphaFoldDB" id="A0A1B6VHT8"/>
<proteinExistence type="predicted"/>
<keyword evidence="1" id="KW-0732">Signal</keyword>
<dbReference type="EMBL" id="LUTU01000013">
    <property type="protein sequence ID" value="OAJ66789.1"/>
    <property type="molecule type" value="Genomic_DNA"/>
</dbReference>
<protein>
    <submittedName>
        <fullName evidence="3">Uncharacterized protein</fullName>
    </submittedName>
</protein>
<reference evidence="3 4" key="2">
    <citation type="submission" date="2016-03" db="EMBL/GenBank/DDBJ databases">
        <title>Draft genome sequence of Gluconobacter cerinus strain CECT 9110.</title>
        <authorList>
            <person name="Sainz F."/>
            <person name="Mas A."/>
            <person name="Torija M.J."/>
        </authorList>
    </citation>
    <scope>NUCLEOTIDE SEQUENCE [LARGE SCALE GENOMIC DNA]</scope>
    <source>
        <strain evidence="3 4">CECT 9110</strain>
    </source>
</reference>